<dbReference type="Proteomes" id="UP000187203">
    <property type="component" value="Unassembled WGS sequence"/>
</dbReference>
<dbReference type="AlphaFoldDB" id="A0A1R3IBE0"/>
<protein>
    <submittedName>
        <fullName evidence="1">Uncharacterized protein</fullName>
    </submittedName>
</protein>
<proteinExistence type="predicted"/>
<name>A0A1R3IBE0_9ROSI</name>
<reference evidence="2" key="1">
    <citation type="submission" date="2013-09" db="EMBL/GenBank/DDBJ databases">
        <title>Corchorus olitorius genome sequencing.</title>
        <authorList>
            <person name="Alam M."/>
            <person name="Haque M.S."/>
            <person name="Islam M.S."/>
            <person name="Emdad E.M."/>
            <person name="Islam M.M."/>
            <person name="Ahmed B."/>
            <person name="Halim A."/>
            <person name="Hossen Q.M.M."/>
            <person name="Hossain M.Z."/>
            <person name="Ahmed R."/>
            <person name="Khan M.M."/>
            <person name="Islam R."/>
            <person name="Rashid M.M."/>
            <person name="Khan S.A."/>
            <person name="Rahman M.S."/>
            <person name="Alam M."/>
            <person name="Yahiya A.S."/>
            <person name="Khan M.S."/>
            <person name="Azam M.S."/>
            <person name="Haque T."/>
            <person name="Lashkar M.Z.H."/>
            <person name="Akhand A.I."/>
            <person name="Morshed G."/>
            <person name="Roy S."/>
            <person name="Uddin K.S."/>
            <person name="Rabeya T."/>
            <person name="Hossain A.S."/>
            <person name="Chowdhury A."/>
            <person name="Snigdha A.R."/>
            <person name="Mortoza M.S."/>
            <person name="Matin S.A."/>
            <person name="Hoque S.M.E."/>
            <person name="Islam M.K."/>
            <person name="Roy D.K."/>
            <person name="Haider R."/>
            <person name="Moosa M.M."/>
            <person name="Elias S.M."/>
            <person name="Hasan A.M."/>
            <person name="Jahan S."/>
            <person name="Shafiuddin M."/>
            <person name="Mahmood N."/>
            <person name="Shommy N.S."/>
        </authorList>
    </citation>
    <scope>NUCLEOTIDE SEQUENCE [LARGE SCALE GENOMIC DNA]</scope>
    <source>
        <strain evidence="2">cv. O-4</strain>
    </source>
</reference>
<evidence type="ECO:0000313" key="2">
    <source>
        <dbReference type="Proteomes" id="UP000187203"/>
    </source>
</evidence>
<sequence>MWEDQCEPVRDKGDGCLILQCVYVERKLRGWEPILPPRVWRISTVRCCEERIERVGTLSIRVSISIWRAQFLVELQGRCICHWEPDKDQLALLLKDRNERENADLIR</sequence>
<dbReference type="EMBL" id="AWUE01018489">
    <property type="protein sequence ID" value="OMO79899.1"/>
    <property type="molecule type" value="Genomic_DNA"/>
</dbReference>
<evidence type="ECO:0000313" key="1">
    <source>
        <dbReference type="EMBL" id="OMO79899.1"/>
    </source>
</evidence>
<accession>A0A1R3IBE0</accession>
<comment type="caution">
    <text evidence="1">The sequence shown here is derived from an EMBL/GenBank/DDBJ whole genome shotgun (WGS) entry which is preliminary data.</text>
</comment>
<gene>
    <name evidence="1" type="ORF">COLO4_24301</name>
</gene>
<organism evidence="1 2">
    <name type="scientific">Corchorus olitorius</name>
    <dbReference type="NCBI Taxonomy" id="93759"/>
    <lineage>
        <taxon>Eukaryota</taxon>
        <taxon>Viridiplantae</taxon>
        <taxon>Streptophyta</taxon>
        <taxon>Embryophyta</taxon>
        <taxon>Tracheophyta</taxon>
        <taxon>Spermatophyta</taxon>
        <taxon>Magnoliopsida</taxon>
        <taxon>eudicotyledons</taxon>
        <taxon>Gunneridae</taxon>
        <taxon>Pentapetalae</taxon>
        <taxon>rosids</taxon>
        <taxon>malvids</taxon>
        <taxon>Malvales</taxon>
        <taxon>Malvaceae</taxon>
        <taxon>Grewioideae</taxon>
        <taxon>Apeibeae</taxon>
        <taxon>Corchorus</taxon>
    </lineage>
</organism>
<keyword evidence="2" id="KW-1185">Reference proteome</keyword>